<dbReference type="EC" id="2.7.13.3" evidence="2"/>
<keyword evidence="5" id="KW-0418">Kinase</keyword>
<dbReference type="PANTHER" id="PTHR43304:SF1">
    <property type="entry name" value="PAC DOMAIN-CONTAINING PROTEIN"/>
    <property type="match status" value="1"/>
</dbReference>
<keyword evidence="3" id="KW-0597">Phosphoprotein</keyword>
<dbReference type="InterPro" id="IPR013655">
    <property type="entry name" value="PAS_fold_3"/>
</dbReference>
<dbReference type="Proteomes" id="UP000030518">
    <property type="component" value="Unassembled WGS sequence"/>
</dbReference>
<reference evidence="7 8" key="1">
    <citation type="submission" date="2014-09" db="EMBL/GenBank/DDBJ databases">
        <title>Genome sequences of Lysobacter dokdonensis DS-58.</title>
        <authorList>
            <person name="Kim J.F."/>
            <person name="Kwak M.-J."/>
        </authorList>
    </citation>
    <scope>NUCLEOTIDE SEQUENCE [LARGE SCALE GENOMIC DNA]</scope>
    <source>
        <strain evidence="7 8">DS-58</strain>
    </source>
</reference>
<evidence type="ECO:0000313" key="8">
    <source>
        <dbReference type="Proteomes" id="UP000030518"/>
    </source>
</evidence>
<keyword evidence="4" id="KW-0808">Transferase</keyword>
<evidence type="ECO:0000256" key="4">
    <source>
        <dbReference type="ARBA" id="ARBA00022679"/>
    </source>
</evidence>
<dbReference type="InterPro" id="IPR035965">
    <property type="entry name" value="PAS-like_dom_sf"/>
</dbReference>
<dbReference type="AlphaFoldDB" id="A0A0A2WJ83"/>
<evidence type="ECO:0000259" key="6">
    <source>
        <dbReference type="Pfam" id="PF08447"/>
    </source>
</evidence>
<dbReference type="SUPFAM" id="SSF55785">
    <property type="entry name" value="PYP-like sensor domain (PAS domain)"/>
    <property type="match status" value="1"/>
</dbReference>
<evidence type="ECO:0000256" key="5">
    <source>
        <dbReference type="ARBA" id="ARBA00022777"/>
    </source>
</evidence>
<dbReference type="SMART" id="SM00086">
    <property type="entry name" value="PAC"/>
    <property type="match status" value="1"/>
</dbReference>
<dbReference type="PANTHER" id="PTHR43304">
    <property type="entry name" value="PHYTOCHROME-LIKE PROTEIN CPH1"/>
    <property type="match status" value="1"/>
</dbReference>
<evidence type="ECO:0000256" key="1">
    <source>
        <dbReference type="ARBA" id="ARBA00000085"/>
    </source>
</evidence>
<dbReference type="CDD" id="cd00130">
    <property type="entry name" value="PAS"/>
    <property type="match status" value="1"/>
</dbReference>
<gene>
    <name evidence="7" type="ORF">LF41_2390</name>
</gene>
<dbReference type="STRING" id="1300345.LF41_2390"/>
<evidence type="ECO:0000256" key="3">
    <source>
        <dbReference type="ARBA" id="ARBA00022553"/>
    </source>
</evidence>
<proteinExistence type="predicted"/>
<dbReference type="Pfam" id="PF08447">
    <property type="entry name" value="PAS_3"/>
    <property type="match status" value="1"/>
</dbReference>
<evidence type="ECO:0000313" key="7">
    <source>
        <dbReference type="EMBL" id="KGQ19883.1"/>
    </source>
</evidence>
<dbReference type="InterPro" id="IPR052162">
    <property type="entry name" value="Sensor_kinase/Photoreceptor"/>
</dbReference>
<accession>A0A0A2WJ83</accession>
<sequence length="138" mass="15490">MSARIDEVRGQKSASVSSQKAAFRLVADELPLTVWTSGPDGIPTYHNRHWHETFGQNADYAEICHPDDMDGVAKSWEACLRSGLPYKYIARFRLPDGTYRALMTHAHPFYADDGSIAYWVGSSTELPDAKTHHLRLIA</sequence>
<comment type="catalytic activity">
    <reaction evidence="1">
        <text>ATP + protein L-histidine = ADP + protein N-phospho-L-histidine.</text>
        <dbReference type="EC" id="2.7.13.3"/>
    </reaction>
</comment>
<comment type="caution">
    <text evidence="7">The sequence shown here is derived from an EMBL/GenBank/DDBJ whole genome shotgun (WGS) entry which is preliminary data.</text>
</comment>
<dbReference type="InterPro" id="IPR001610">
    <property type="entry name" value="PAC"/>
</dbReference>
<evidence type="ECO:0000256" key="2">
    <source>
        <dbReference type="ARBA" id="ARBA00012438"/>
    </source>
</evidence>
<dbReference type="Gene3D" id="3.30.450.20">
    <property type="entry name" value="PAS domain"/>
    <property type="match status" value="1"/>
</dbReference>
<name>A0A0A2WJ83_9GAMM</name>
<dbReference type="PATRIC" id="fig|1300345.3.peg.961"/>
<protein>
    <recommendedName>
        <fullName evidence="2">histidine kinase</fullName>
        <ecNumber evidence="2">2.7.13.3</ecNumber>
    </recommendedName>
</protein>
<dbReference type="InterPro" id="IPR000014">
    <property type="entry name" value="PAS"/>
</dbReference>
<dbReference type="eggNOG" id="COG2202">
    <property type="taxonomic scope" value="Bacteria"/>
</dbReference>
<organism evidence="7 8">
    <name type="scientific">Lysobacter dokdonensis DS-58</name>
    <dbReference type="NCBI Taxonomy" id="1300345"/>
    <lineage>
        <taxon>Bacteria</taxon>
        <taxon>Pseudomonadati</taxon>
        <taxon>Pseudomonadota</taxon>
        <taxon>Gammaproteobacteria</taxon>
        <taxon>Lysobacterales</taxon>
        <taxon>Lysobacteraceae</taxon>
        <taxon>Noviluteimonas</taxon>
    </lineage>
</organism>
<dbReference type="EMBL" id="JRKJ01000005">
    <property type="protein sequence ID" value="KGQ19883.1"/>
    <property type="molecule type" value="Genomic_DNA"/>
</dbReference>
<feature type="domain" description="PAS fold-3" evidence="6">
    <location>
        <begin position="52"/>
        <end position="121"/>
    </location>
</feature>
<keyword evidence="8" id="KW-1185">Reference proteome</keyword>
<dbReference type="GO" id="GO:0004673">
    <property type="term" value="F:protein histidine kinase activity"/>
    <property type="evidence" value="ECO:0007669"/>
    <property type="project" value="UniProtKB-EC"/>
</dbReference>